<dbReference type="AlphaFoldDB" id="A0A424YIS0"/>
<organism evidence="1 2">
    <name type="scientific">Candidatus Syntrophonatronum acetioxidans</name>
    <dbReference type="NCBI Taxonomy" id="1795816"/>
    <lineage>
        <taxon>Bacteria</taxon>
        <taxon>Bacillati</taxon>
        <taxon>Bacillota</taxon>
        <taxon>Clostridia</taxon>
        <taxon>Eubacteriales</taxon>
        <taxon>Syntrophomonadaceae</taxon>
        <taxon>Candidatus Syntrophonatronum</taxon>
    </lineage>
</organism>
<sequence length="70" mass="8464">MRSCKDCLKSRHHVARSGRKYQYCVAYDEMIGYREICCGWTDDPSWEEKIKESSSRYRLHKKRRGKGKFQ</sequence>
<protein>
    <submittedName>
        <fullName evidence="1">Uncharacterized protein</fullName>
    </submittedName>
</protein>
<evidence type="ECO:0000313" key="2">
    <source>
        <dbReference type="Proteomes" id="UP000285138"/>
    </source>
</evidence>
<accession>A0A424YIS0</accession>
<proteinExistence type="predicted"/>
<reference evidence="1 2" key="1">
    <citation type="submission" date="2018-08" db="EMBL/GenBank/DDBJ databases">
        <title>The metabolism and importance of syntrophic acetate oxidation coupled to methane or sulfide production in haloalkaline environments.</title>
        <authorList>
            <person name="Timmers P.H.A."/>
            <person name="Vavourakis C.D."/>
            <person name="Sorokin D.Y."/>
            <person name="Sinninghe Damste J.S."/>
            <person name="Muyzer G."/>
            <person name="Stams A.J.M."/>
            <person name="Plugge C.M."/>
        </authorList>
    </citation>
    <scope>NUCLEOTIDE SEQUENCE [LARGE SCALE GENOMIC DNA]</scope>
    <source>
        <strain evidence="1">MSAO_Bac1</strain>
    </source>
</reference>
<dbReference type="Proteomes" id="UP000285138">
    <property type="component" value="Unassembled WGS sequence"/>
</dbReference>
<dbReference type="EMBL" id="QZAA01000026">
    <property type="protein sequence ID" value="RQD78314.1"/>
    <property type="molecule type" value="Genomic_DNA"/>
</dbReference>
<gene>
    <name evidence="1" type="ORF">D5R97_00545</name>
</gene>
<name>A0A424YIS0_9FIRM</name>
<comment type="caution">
    <text evidence="1">The sequence shown here is derived from an EMBL/GenBank/DDBJ whole genome shotgun (WGS) entry which is preliminary data.</text>
</comment>
<evidence type="ECO:0000313" key="1">
    <source>
        <dbReference type="EMBL" id="RQD78314.1"/>
    </source>
</evidence>